<dbReference type="AlphaFoldDB" id="A0A0L0G6N6"/>
<keyword evidence="3" id="KW-1185">Reference proteome</keyword>
<protein>
    <submittedName>
        <fullName evidence="2">Uncharacterized protein</fullName>
    </submittedName>
</protein>
<gene>
    <name evidence="2" type="ORF">SARC_03221</name>
</gene>
<feature type="compositionally biased region" description="Polar residues" evidence="1">
    <location>
        <begin position="125"/>
        <end position="134"/>
    </location>
</feature>
<proteinExistence type="predicted"/>
<dbReference type="Proteomes" id="UP000054560">
    <property type="component" value="Unassembled WGS sequence"/>
</dbReference>
<feature type="compositionally biased region" description="Basic and acidic residues" evidence="1">
    <location>
        <begin position="1"/>
        <end position="49"/>
    </location>
</feature>
<dbReference type="RefSeq" id="XP_014158481.1">
    <property type="nucleotide sequence ID" value="XM_014303006.1"/>
</dbReference>
<dbReference type="EMBL" id="KQ241755">
    <property type="protein sequence ID" value="KNC84579.1"/>
    <property type="molecule type" value="Genomic_DNA"/>
</dbReference>
<organism evidence="2 3">
    <name type="scientific">Sphaeroforma arctica JP610</name>
    <dbReference type="NCBI Taxonomy" id="667725"/>
    <lineage>
        <taxon>Eukaryota</taxon>
        <taxon>Ichthyosporea</taxon>
        <taxon>Ichthyophonida</taxon>
        <taxon>Sphaeroforma</taxon>
    </lineage>
</organism>
<feature type="region of interest" description="Disordered" evidence="1">
    <location>
        <begin position="1"/>
        <end position="134"/>
    </location>
</feature>
<dbReference type="GeneID" id="25903725"/>
<evidence type="ECO:0000256" key="1">
    <source>
        <dbReference type="SAM" id="MobiDB-lite"/>
    </source>
</evidence>
<feature type="compositionally biased region" description="Low complexity" evidence="1">
    <location>
        <begin position="89"/>
        <end position="101"/>
    </location>
</feature>
<evidence type="ECO:0000313" key="2">
    <source>
        <dbReference type="EMBL" id="KNC84579.1"/>
    </source>
</evidence>
<feature type="compositionally biased region" description="Polar residues" evidence="1">
    <location>
        <begin position="102"/>
        <end position="117"/>
    </location>
</feature>
<name>A0A0L0G6N6_9EUKA</name>
<evidence type="ECO:0000313" key="3">
    <source>
        <dbReference type="Proteomes" id="UP000054560"/>
    </source>
</evidence>
<reference evidence="2 3" key="1">
    <citation type="submission" date="2011-02" db="EMBL/GenBank/DDBJ databases">
        <title>The Genome Sequence of Sphaeroforma arctica JP610.</title>
        <authorList>
            <consortium name="The Broad Institute Genome Sequencing Platform"/>
            <person name="Russ C."/>
            <person name="Cuomo C."/>
            <person name="Young S.K."/>
            <person name="Zeng Q."/>
            <person name="Gargeya S."/>
            <person name="Alvarado L."/>
            <person name="Berlin A."/>
            <person name="Chapman S.B."/>
            <person name="Chen Z."/>
            <person name="Freedman E."/>
            <person name="Gellesch M."/>
            <person name="Goldberg J."/>
            <person name="Griggs A."/>
            <person name="Gujja S."/>
            <person name="Heilman E."/>
            <person name="Heiman D."/>
            <person name="Howarth C."/>
            <person name="Mehta T."/>
            <person name="Neiman D."/>
            <person name="Pearson M."/>
            <person name="Roberts A."/>
            <person name="Saif S."/>
            <person name="Shea T."/>
            <person name="Shenoy N."/>
            <person name="Sisk P."/>
            <person name="Stolte C."/>
            <person name="Sykes S."/>
            <person name="White J."/>
            <person name="Yandava C."/>
            <person name="Burger G."/>
            <person name="Gray M.W."/>
            <person name="Holland P.W.H."/>
            <person name="King N."/>
            <person name="Lang F.B.F."/>
            <person name="Roger A.J."/>
            <person name="Ruiz-Trillo I."/>
            <person name="Haas B."/>
            <person name="Nusbaum C."/>
            <person name="Birren B."/>
        </authorList>
    </citation>
    <scope>NUCLEOTIDE SEQUENCE [LARGE SCALE GENOMIC DNA]</scope>
    <source>
        <strain evidence="2 3">JP610</strain>
    </source>
</reference>
<sequence length="194" mass="21502">MKRPSKETKKEKGNGKYKDRDKEKESLEDINEFRVNDGADGKEKQEGEVRGAGSTEQRRHSNNISPENEKENSKEKRVKKQSSGFSFVSGLLTKGGSKGSTQSMRVQSRSGTSGNSSGHDKNRSDTSLTEHVNTSRQVKKEIAVGLANMAFILAHTGTAEEKMRPICNPYRYLRPGPIRAEVALGLVRRAHSQV</sequence>
<accession>A0A0L0G6N6</accession>